<dbReference type="GO" id="GO:0005576">
    <property type="term" value="C:extracellular region"/>
    <property type="evidence" value="ECO:0007669"/>
    <property type="project" value="UniProtKB-SubCell"/>
</dbReference>
<dbReference type="Proteomes" id="UP000277094">
    <property type="component" value="Unassembled WGS sequence"/>
</dbReference>
<dbReference type="InterPro" id="IPR011049">
    <property type="entry name" value="Serralysin-like_metalloprot_C"/>
</dbReference>
<comment type="caution">
    <text evidence="4">The sequence shown here is derived from an EMBL/GenBank/DDBJ whole genome shotgun (WGS) entry which is preliminary data.</text>
</comment>
<name>A0A3N0DTS2_9ACTN</name>
<keyword evidence="2" id="KW-0964">Secreted</keyword>
<comment type="subcellular location">
    <subcellularLocation>
        <location evidence="1">Secreted</location>
    </subcellularLocation>
</comment>
<gene>
    <name evidence="4" type="ORF">EFL95_08215</name>
</gene>
<protein>
    <recommendedName>
        <fullName evidence="6">Calcium-binding protein</fullName>
    </recommendedName>
</protein>
<dbReference type="Pfam" id="PF00353">
    <property type="entry name" value="HemolysinCabind"/>
    <property type="match status" value="2"/>
</dbReference>
<evidence type="ECO:0000256" key="2">
    <source>
        <dbReference type="ARBA" id="ARBA00022525"/>
    </source>
</evidence>
<feature type="signal peptide" evidence="3">
    <location>
        <begin position="1"/>
        <end position="29"/>
    </location>
</feature>
<keyword evidence="3" id="KW-0732">Signal</keyword>
<dbReference type="PANTHER" id="PTHR38340">
    <property type="entry name" value="S-LAYER PROTEIN"/>
    <property type="match status" value="1"/>
</dbReference>
<evidence type="ECO:0008006" key="6">
    <source>
        <dbReference type="Google" id="ProtNLM"/>
    </source>
</evidence>
<keyword evidence="5" id="KW-1185">Reference proteome</keyword>
<dbReference type="AlphaFoldDB" id="A0A3N0DTS2"/>
<dbReference type="EMBL" id="RJSG01000002">
    <property type="protein sequence ID" value="RNL79019.1"/>
    <property type="molecule type" value="Genomic_DNA"/>
</dbReference>
<organism evidence="4 5">
    <name type="scientific">Nocardioides marmorisolisilvae</name>
    <dbReference type="NCBI Taxonomy" id="1542737"/>
    <lineage>
        <taxon>Bacteria</taxon>
        <taxon>Bacillati</taxon>
        <taxon>Actinomycetota</taxon>
        <taxon>Actinomycetes</taxon>
        <taxon>Propionibacteriales</taxon>
        <taxon>Nocardioidaceae</taxon>
        <taxon>Nocardioides</taxon>
    </lineage>
</organism>
<dbReference type="PRINTS" id="PR00313">
    <property type="entry name" value="CABNDNGRPT"/>
</dbReference>
<accession>A0A3N0DTS2</accession>
<evidence type="ECO:0000256" key="1">
    <source>
        <dbReference type="ARBA" id="ARBA00004613"/>
    </source>
</evidence>
<evidence type="ECO:0000313" key="4">
    <source>
        <dbReference type="EMBL" id="RNL79019.1"/>
    </source>
</evidence>
<dbReference type="SUPFAM" id="SSF51120">
    <property type="entry name" value="beta-Roll"/>
    <property type="match status" value="1"/>
</dbReference>
<proteinExistence type="predicted"/>
<dbReference type="RefSeq" id="WP_123233521.1">
    <property type="nucleotide sequence ID" value="NZ_RJSG01000002.1"/>
</dbReference>
<dbReference type="Gene3D" id="2.150.10.10">
    <property type="entry name" value="Serralysin-like metalloprotease, C-terminal"/>
    <property type="match status" value="1"/>
</dbReference>
<dbReference type="InterPro" id="IPR001343">
    <property type="entry name" value="Hemolysn_Ca-bd"/>
</dbReference>
<dbReference type="InterPro" id="IPR050557">
    <property type="entry name" value="RTX_toxin/Mannuronan_C5-epim"/>
</dbReference>
<reference evidence="4 5" key="1">
    <citation type="submission" date="2018-11" db="EMBL/GenBank/DDBJ databases">
        <authorList>
            <person name="Li F."/>
        </authorList>
    </citation>
    <scope>NUCLEOTIDE SEQUENCE [LARGE SCALE GENOMIC DNA]</scope>
    <source>
        <strain evidence="4 5">KIS18-7</strain>
    </source>
</reference>
<sequence>MKEQYKLPRTFKKAATATTLAAVAVAVTAAPSVATPLQASAQVVNGVLVVHGTNAADQITLDFGAELTSSAATVTFGDGRAQRFDATTFRSASVFLGAGDDAFHAVSGGSTQTDVPLYVAGGAGNDSVAGGAAADVLDGGTGNDSVLGGAGNDLVLGGLGADLVDGGVGTDTELLGSGDDVALWNPGEGNDAIEGGRGADTLVFNGSDGAEQMSLAASGQHAVFLRNLGNIRMDLNDVERLDLATLGGADTVTVGDLSGTDIAEADIHLSAASGAGDGAVDTVVVAGSNAADHVDVAADAGAVAVNGLAARTVISGMDTNAASKDKLQVSTGDGDDRVAASDAARALVDLVVDLGTGQR</sequence>
<dbReference type="PANTHER" id="PTHR38340:SF1">
    <property type="entry name" value="S-LAYER PROTEIN"/>
    <property type="match status" value="1"/>
</dbReference>
<evidence type="ECO:0000313" key="5">
    <source>
        <dbReference type="Proteomes" id="UP000277094"/>
    </source>
</evidence>
<evidence type="ECO:0000256" key="3">
    <source>
        <dbReference type="SAM" id="SignalP"/>
    </source>
</evidence>
<feature type="chain" id="PRO_5039727548" description="Calcium-binding protein" evidence="3">
    <location>
        <begin position="30"/>
        <end position="359"/>
    </location>
</feature>
<dbReference type="GO" id="GO:0005509">
    <property type="term" value="F:calcium ion binding"/>
    <property type="evidence" value="ECO:0007669"/>
    <property type="project" value="InterPro"/>
</dbReference>
<dbReference type="OrthoDB" id="7315305at2"/>